<organism evidence="3 4">
    <name type="scientific">Arachidicoccus soli</name>
    <dbReference type="NCBI Taxonomy" id="2341117"/>
    <lineage>
        <taxon>Bacteria</taxon>
        <taxon>Pseudomonadati</taxon>
        <taxon>Bacteroidota</taxon>
        <taxon>Chitinophagia</taxon>
        <taxon>Chitinophagales</taxon>
        <taxon>Chitinophagaceae</taxon>
        <taxon>Arachidicoccus</taxon>
    </lineage>
</organism>
<feature type="compositionally biased region" description="Polar residues" evidence="1">
    <location>
        <begin position="165"/>
        <end position="175"/>
    </location>
</feature>
<dbReference type="KEGG" id="ark:D6B99_01185"/>
<dbReference type="InterPro" id="IPR028011">
    <property type="entry name" value="DUF4476"/>
</dbReference>
<gene>
    <name evidence="3" type="ORF">D6B99_01185</name>
</gene>
<proteinExistence type="predicted"/>
<evidence type="ECO:0000259" key="2">
    <source>
        <dbReference type="Pfam" id="PF14771"/>
    </source>
</evidence>
<feature type="domain" description="DUF4476" evidence="2">
    <location>
        <begin position="393"/>
        <end position="476"/>
    </location>
</feature>
<accession>A0A386HLW2</accession>
<dbReference type="Pfam" id="PF14771">
    <property type="entry name" value="DUF4476"/>
    <property type="match status" value="1"/>
</dbReference>
<dbReference type="AlphaFoldDB" id="A0A386HLW2"/>
<reference evidence="3 4" key="1">
    <citation type="submission" date="2018-09" db="EMBL/GenBank/DDBJ databases">
        <title>Arachidicoccus sp. nov., a bacterium isolated from soil.</title>
        <authorList>
            <person name="Weon H.-Y."/>
            <person name="Kwon S.-W."/>
            <person name="Lee S.A."/>
        </authorList>
    </citation>
    <scope>NUCLEOTIDE SEQUENCE [LARGE SCALE GENOMIC DNA]</scope>
    <source>
        <strain evidence="3 4">KIS59-12</strain>
    </source>
</reference>
<dbReference type="OrthoDB" id="653675at2"/>
<evidence type="ECO:0000313" key="4">
    <source>
        <dbReference type="Proteomes" id="UP000266118"/>
    </source>
</evidence>
<protein>
    <submittedName>
        <fullName evidence="3">DUF4476 domain-containing protein</fullName>
    </submittedName>
</protein>
<evidence type="ECO:0000313" key="3">
    <source>
        <dbReference type="EMBL" id="AYD46354.1"/>
    </source>
</evidence>
<sequence>MQLFLLRNFIQMNHSVLKKIGLVFLIICLIGNLSVFAQDKDNNHFIYIQAKSKQPFYVILNRKVFSSSSIGYLIIPKLQDGTYNLRIGFPKQDAPEQNYSCVISGSDMGYSLQKNDNGDLGLLNLQTKSFIASKGSTSLEDQYAVNTPKKAAVNDKEHIPKNEESANNVPSNNAFGQMLSGAINDPTLNKKVTNTPPPADLSKQEEQNTTHEVAAVVNNQDQTNSTQESPRTNLNSADLLDDSQTYGVIKSNEKVIDNGTKMTFVLFNSHSTDTITILVPSPSDMPQEKEVVTSGITAHSNEPSNNNSLALFSNSSGMATDGEDIPVKRRKKKFVDMGSNQSDDRANAASGKTVDNPFFNKSADASNNDGAGATDAVAVDNSTLTANCDNPLSGKDFNKMQKKMVAKSNDDQMIAIVDKYINGKCVTTQQVKQLGGLFLSDAGRFALYQDAYSHVADKENYGTLQSQLLDTYFKNRFLKMLK</sequence>
<feature type="region of interest" description="Disordered" evidence="1">
    <location>
        <begin position="154"/>
        <end position="239"/>
    </location>
</feature>
<dbReference type="EMBL" id="CP032489">
    <property type="protein sequence ID" value="AYD46354.1"/>
    <property type="molecule type" value="Genomic_DNA"/>
</dbReference>
<feature type="region of interest" description="Disordered" evidence="1">
    <location>
        <begin position="334"/>
        <end position="355"/>
    </location>
</feature>
<dbReference type="Proteomes" id="UP000266118">
    <property type="component" value="Chromosome"/>
</dbReference>
<feature type="compositionally biased region" description="Basic and acidic residues" evidence="1">
    <location>
        <begin position="154"/>
        <end position="164"/>
    </location>
</feature>
<evidence type="ECO:0000256" key="1">
    <source>
        <dbReference type="SAM" id="MobiDB-lite"/>
    </source>
</evidence>
<keyword evidence="4" id="KW-1185">Reference proteome</keyword>
<name>A0A386HLW2_9BACT</name>
<feature type="compositionally biased region" description="Polar residues" evidence="1">
    <location>
        <begin position="217"/>
        <end position="239"/>
    </location>
</feature>